<dbReference type="InterPro" id="IPR000847">
    <property type="entry name" value="LysR_HTH_N"/>
</dbReference>
<keyword evidence="4" id="KW-0804">Transcription</keyword>
<evidence type="ECO:0000256" key="2">
    <source>
        <dbReference type="ARBA" id="ARBA00023015"/>
    </source>
</evidence>
<dbReference type="STRING" id="1229727.Ga0080559_TMP1548"/>
<dbReference type="InterPro" id="IPR005119">
    <property type="entry name" value="LysR_subst-bd"/>
</dbReference>
<dbReference type="InterPro" id="IPR036388">
    <property type="entry name" value="WH-like_DNA-bd_sf"/>
</dbReference>
<protein>
    <submittedName>
        <fullName evidence="6">Transcriptional regulator, LysR family</fullName>
    </submittedName>
</protein>
<name>A0A1U7D2F0_9RHOB</name>
<evidence type="ECO:0000259" key="5">
    <source>
        <dbReference type="PROSITE" id="PS50931"/>
    </source>
</evidence>
<accession>A0A1U7D2F0</accession>
<reference evidence="6 7" key="1">
    <citation type="submission" date="2016-03" db="EMBL/GenBank/DDBJ databases">
        <title>Deep-sea bacteria in the southern Pacific.</title>
        <authorList>
            <person name="Tang K."/>
        </authorList>
    </citation>
    <scope>NUCLEOTIDE SEQUENCE [LARGE SCALE GENOMIC DNA]</scope>
    <source>
        <strain evidence="6 7">JLT2016</strain>
    </source>
</reference>
<comment type="similarity">
    <text evidence="1">Belongs to the LysR transcriptional regulatory family.</text>
</comment>
<dbReference type="GO" id="GO:0043565">
    <property type="term" value="F:sequence-specific DNA binding"/>
    <property type="evidence" value="ECO:0007669"/>
    <property type="project" value="TreeGrafter"/>
</dbReference>
<dbReference type="SUPFAM" id="SSF46785">
    <property type="entry name" value="Winged helix' DNA-binding domain"/>
    <property type="match status" value="1"/>
</dbReference>
<dbReference type="PROSITE" id="PS50931">
    <property type="entry name" value="HTH_LYSR"/>
    <property type="match status" value="1"/>
</dbReference>
<evidence type="ECO:0000256" key="3">
    <source>
        <dbReference type="ARBA" id="ARBA00023125"/>
    </source>
</evidence>
<dbReference type="Gene3D" id="3.40.190.10">
    <property type="entry name" value="Periplasmic binding protein-like II"/>
    <property type="match status" value="2"/>
</dbReference>
<dbReference type="Pfam" id="PF03466">
    <property type="entry name" value="LysR_substrate"/>
    <property type="match status" value="1"/>
</dbReference>
<dbReference type="RefSeq" id="WP_076622735.1">
    <property type="nucleotide sequence ID" value="NZ_BMEW01000011.1"/>
</dbReference>
<dbReference type="InterPro" id="IPR058163">
    <property type="entry name" value="LysR-type_TF_proteobact-type"/>
</dbReference>
<dbReference type="GO" id="GO:0006351">
    <property type="term" value="P:DNA-templated transcription"/>
    <property type="evidence" value="ECO:0007669"/>
    <property type="project" value="TreeGrafter"/>
</dbReference>
<proteinExistence type="inferred from homology"/>
<dbReference type="FunFam" id="1.10.10.10:FF:000038">
    <property type="entry name" value="Glycine cleavage system transcriptional activator"/>
    <property type="match status" value="1"/>
</dbReference>
<dbReference type="AlphaFoldDB" id="A0A1U7D2F0"/>
<dbReference type="KEGG" id="tpro:Ga0080559_TMP1548"/>
<sequence length="312" mass="34554">MAHRKLPPFPALRAFEAAARLGSFKQAAEELCVTPSAISHQVRTLEAWLDRALFLRGVRQVEMTEQGRSYLAQLTPILDMLDASTRAVSGQSFSGKLRLKMTEGFSKRWLIPRLPRFLAAYPDVDVSIETGLPPIDFRNGALDLIVHWGDDPVPGVIVEPFMSSTRVPVCSAAFLQANPDLRSPEDLLRKTLIRDEVADGWREWFALIDRAPDCPASGPIFAHCELTMSAAENDLGVALGYKAMITTSLDAGDLVAPFALESPTRTIYSVAYEEARSTEPVIVAFRDWLFETSLRESDVADTFDPVMQRAAQ</sequence>
<dbReference type="PANTHER" id="PTHR30537">
    <property type="entry name" value="HTH-TYPE TRANSCRIPTIONAL REGULATOR"/>
    <property type="match status" value="1"/>
</dbReference>
<dbReference type="EMBL" id="CP014796">
    <property type="protein sequence ID" value="APX22344.1"/>
    <property type="molecule type" value="Genomic_DNA"/>
</dbReference>
<keyword evidence="3" id="KW-0238">DNA-binding</keyword>
<feature type="domain" description="HTH lysR-type" evidence="5">
    <location>
        <begin position="7"/>
        <end position="64"/>
    </location>
</feature>
<dbReference type="CDD" id="cd08432">
    <property type="entry name" value="PBP2_GcdR_TrpI_HvrB_AmpR_like"/>
    <property type="match status" value="1"/>
</dbReference>
<evidence type="ECO:0000256" key="1">
    <source>
        <dbReference type="ARBA" id="ARBA00009437"/>
    </source>
</evidence>
<dbReference type="InterPro" id="IPR036390">
    <property type="entry name" value="WH_DNA-bd_sf"/>
</dbReference>
<organism evidence="6 7">
    <name type="scientific">Salipiger profundus</name>
    <dbReference type="NCBI Taxonomy" id="1229727"/>
    <lineage>
        <taxon>Bacteria</taxon>
        <taxon>Pseudomonadati</taxon>
        <taxon>Pseudomonadota</taxon>
        <taxon>Alphaproteobacteria</taxon>
        <taxon>Rhodobacterales</taxon>
        <taxon>Roseobacteraceae</taxon>
        <taxon>Salipiger</taxon>
    </lineage>
</organism>
<dbReference type="PANTHER" id="PTHR30537:SF74">
    <property type="entry name" value="HTH-TYPE TRANSCRIPTIONAL REGULATOR TRPI"/>
    <property type="match status" value="1"/>
</dbReference>
<keyword evidence="7" id="KW-1185">Reference proteome</keyword>
<evidence type="ECO:0000313" key="7">
    <source>
        <dbReference type="Proteomes" id="UP000186559"/>
    </source>
</evidence>
<keyword evidence="2" id="KW-0805">Transcription regulation</keyword>
<dbReference type="Pfam" id="PF00126">
    <property type="entry name" value="HTH_1"/>
    <property type="match status" value="1"/>
</dbReference>
<evidence type="ECO:0000313" key="6">
    <source>
        <dbReference type="EMBL" id="APX22344.1"/>
    </source>
</evidence>
<dbReference type="GO" id="GO:0003700">
    <property type="term" value="F:DNA-binding transcription factor activity"/>
    <property type="evidence" value="ECO:0007669"/>
    <property type="project" value="InterPro"/>
</dbReference>
<evidence type="ECO:0000256" key="4">
    <source>
        <dbReference type="ARBA" id="ARBA00023163"/>
    </source>
</evidence>
<gene>
    <name evidence="6" type="ORF">Ga0080559_TMP1548</name>
</gene>
<dbReference type="Gene3D" id="1.10.10.10">
    <property type="entry name" value="Winged helix-like DNA-binding domain superfamily/Winged helix DNA-binding domain"/>
    <property type="match status" value="1"/>
</dbReference>
<dbReference type="SUPFAM" id="SSF53850">
    <property type="entry name" value="Periplasmic binding protein-like II"/>
    <property type="match status" value="1"/>
</dbReference>
<dbReference type="Proteomes" id="UP000186559">
    <property type="component" value="Chromosome"/>
</dbReference>